<reference evidence="1" key="1">
    <citation type="submission" date="2012-04" db="EMBL/GenBank/DDBJ databases">
        <authorList>
            <person name="Borisov I.G."/>
            <person name="Ivanikova N.V."/>
            <person name="Pinevich A.V."/>
        </authorList>
    </citation>
    <scope>NUCLEOTIDE SEQUENCE</scope>
    <source>
        <strain evidence="1">CALU 1027</strain>
    </source>
</reference>
<comment type="caution">
    <text evidence="1">The sequence shown here is derived from an EMBL/GenBank/DDBJ whole genome shotgun (WGS) entry which is preliminary data.</text>
</comment>
<gene>
    <name evidence="1" type="ORF">PROH_16745</name>
</gene>
<dbReference type="AlphaFoldDB" id="A0A0M2PTU2"/>
<keyword evidence="2" id="KW-1185">Reference proteome</keyword>
<dbReference type="OrthoDB" id="487862at2"/>
<dbReference type="Proteomes" id="UP000034681">
    <property type="component" value="Unassembled WGS sequence"/>
</dbReference>
<accession>A0A0M2PTU2</accession>
<proteinExistence type="predicted"/>
<dbReference type="PANTHER" id="PTHR36803:SF1">
    <property type="entry name" value="PROTEIN CHLORORESPIRATORY REDUCTION 7, CHLOROPLASTIC"/>
    <property type="match status" value="1"/>
</dbReference>
<dbReference type="STRING" id="317619.GCA_000332315_01437"/>
<dbReference type="InterPro" id="IPR038150">
    <property type="entry name" value="CRR7-like_sf"/>
</dbReference>
<name>A0A0M2PTU2_PROHO</name>
<organism evidence="1 2">
    <name type="scientific">Prochlorothrix hollandica PCC 9006 = CALU 1027</name>
    <dbReference type="NCBI Taxonomy" id="317619"/>
    <lineage>
        <taxon>Bacteria</taxon>
        <taxon>Bacillati</taxon>
        <taxon>Cyanobacteriota</taxon>
        <taxon>Cyanophyceae</taxon>
        <taxon>Prochlorotrichales</taxon>
        <taxon>Prochlorotrichaceae</taxon>
        <taxon>Prochlorothrix</taxon>
    </lineage>
</organism>
<evidence type="ECO:0000313" key="2">
    <source>
        <dbReference type="Proteomes" id="UP000034681"/>
    </source>
</evidence>
<evidence type="ECO:0000313" key="1">
    <source>
        <dbReference type="EMBL" id="KKI98552.1"/>
    </source>
</evidence>
<dbReference type="Gene3D" id="3.90.940.40">
    <property type="entry name" value="Protein CHLORORESPIRATORY REDUCTION 7"/>
    <property type="match status" value="1"/>
</dbReference>
<dbReference type="PANTHER" id="PTHR36803">
    <property type="entry name" value="PROTEIN CHLORORESPIRATORY REDUCTION 7, CHLOROPLASTIC"/>
    <property type="match status" value="1"/>
</dbReference>
<dbReference type="RefSeq" id="WP_017711982.1">
    <property type="nucleotide sequence ID" value="NZ_KB235936.1"/>
</dbReference>
<dbReference type="InterPro" id="IPR021954">
    <property type="entry name" value="CRR7"/>
</dbReference>
<sequence>MADLMHNEEHYVVLEPGADEVFLTVAEMLAYLKTLIQRHPQALSPDVSRQPTLERQAQVLLDRDCELELEPGRSVQWYAVRLEK</sequence>
<dbReference type="EMBL" id="AJTX02000007">
    <property type="protein sequence ID" value="KKI98552.1"/>
    <property type="molecule type" value="Genomic_DNA"/>
</dbReference>
<dbReference type="Pfam" id="PF12095">
    <property type="entry name" value="CRR7"/>
    <property type="match status" value="1"/>
</dbReference>
<protein>
    <recommendedName>
        <fullName evidence="3">Chlororespiratory reduction protein 7</fullName>
    </recommendedName>
</protein>
<evidence type="ECO:0008006" key="3">
    <source>
        <dbReference type="Google" id="ProtNLM"/>
    </source>
</evidence>